<dbReference type="AlphaFoldDB" id="A0A419A245"/>
<proteinExistence type="predicted"/>
<accession>A0A419A245</accession>
<feature type="compositionally biased region" description="Acidic residues" evidence="1">
    <location>
        <begin position="134"/>
        <end position="155"/>
    </location>
</feature>
<comment type="caution">
    <text evidence="2">The sequence shown here is derived from an EMBL/GenBank/DDBJ whole genome shotgun (WGS) entry which is preliminary data.</text>
</comment>
<protein>
    <recommendedName>
        <fullName evidence="4">DUF2497 domain-containing protein</fullName>
    </recommendedName>
</protein>
<sequence length="487" mass="51044">MADPRRIIPTRPSAQRLSDDIGDVLTAIRRLIAEDEALVSARDRVQQARGEAPLQLAEVPISDPEDPAELLARRYGGNAALARQLAHLHDDLDFGAAPQAAGDDAAWPLGPFANSPEAARPGLVEEAPVPPGDIDGDAGPGDDFEQMLAELDGDGPEAGIAVPEHRNDLARRLSATFAGPEPEDAPGDHDVEASEGEDAAPLLLDPNQRITSAPLPARHAPRPAAPNWTPLTLVPAAQGDEPQDAPQDEECIPDPAAGQARLARVDFEDDFDWKARMRPDLDEQAAEDRIEVAGADLSPLPLSEAVDSAGTAGDEPAPQPEVAEAASDAARADAFLAVPMTTVLPAQPFAVFSTPFTMATPLAAIPLPIPPEPVAVMAPGAEPVVADMPAAGEAPASAEIAAPDAELGAGAAEADLATAAPVEDRPAAAAESPAEILSEEEQSIRELLREMIQEELLGELGQRFSRNLRAVIRREVAVAIDDHLDRL</sequence>
<reference evidence="3" key="1">
    <citation type="submission" date="2018-09" db="EMBL/GenBank/DDBJ databases">
        <title>Paracoccus onubensis nov. sp. a moderate halophilic bacterium isolated from Gruta de las Maravillas (Aracena, Spain).</title>
        <authorList>
            <person name="Jurado V."/>
            <person name="Gutierrez-Patricio S."/>
            <person name="Gonzalez-Pimentel J.L."/>
            <person name="Miller A.Z."/>
            <person name="Laiz L."/>
            <person name="Saiz-Jimenez C."/>
        </authorList>
    </citation>
    <scope>NUCLEOTIDE SEQUENCE [LARGE SCALE GENOMIC DNA]</scope>
    <source>
        <strain evidence="3">DSM 26381</strain>
    </source>
</reference>
<gene>
    <name evidence="2" type="ORF">D3P05_17775</name>
</gene>
<evidence type="ECO:0000313" key="3">
    <source>
        <dbReference type="Proteomes" id="UP000283587"/>
    </source>
</evidence>
<dbReference type="OrthoDB" id="7770872at2"/>
<evidence type="ECO:0008006" key="4">
    <source>
        <dbReference type="Google" id="ProtNLM"/>
    </source>
</evidence>
<dbReference type="RefSeq" id="WP_119900143.1">
    <property type="nucleotide sequence ID" value="NZ_QNRC01000015.1"/>
</dbReference>
<evidence type="ECO:0000313" key="2">
    <source>
        <dbReference type="EMBL" id="RJL07058.1"/>
    </source>
</evidence>
<feature type="region of interest" description="Disordered" evidence="1">
    <location>
        <begin position="106"/>
        <end position="253"/>
    </location>
</feature>
<evidence type="ECO:0000256" key="1">
    <source>
        <dbReference type="SAM" id="MobiDB-lite"/>
    </source>
</evidence>
<keyword evidence="3" id="KW-1185">Reference proteome</keyword>
<feature type="region of interest" description="Disordered" evidence="1">
    <location>
        <begin position="293"/>
        <end position="326"/>
    </location>
</feature>
<dbReference type="Proteomes" id="UP000283587">
    <property type="component" value="Unassembled WGS sequence"/>
</dbReference>
<dbReference type="EMBL" id="QZEW01000091">
    <property type="protein sequence ID" value="RJL07058.1"/>
    <property type="molecule type" value="Genomic_DNA"/>
</dbReference>
<name>A0A419A245_9RHOB</name>
<feature type="compositionally biased region" description="Acidic residues" evidence="1">
    <location>
        <begin position="241"/>
        <end position="252"/>
    </location>
</feature>
<organism evidence="2 3">
    <name type="scientific">Paracoccus siganidrum</name>
    <dbReference type="NCBI Taxonomy" id="1276757"/>
    <lineage>
        <taxon>Bacteria</taxon>
        <taxon>Pseudomonadati</taxon>
        <taxon>Pseudomonadota</taxon>
        <taxon>Alphaproteobacteria</taxon>
        <taxon>Rhodobacterales</taxon>
        <taxon>Paracoccaceae</taxon>
        <taxon>Paracoccus</taxon>
    </lineage>
</organism>